<evidence type="ECO:0000313" key="1">
    <source>
        <dbReference type="EMBL" id="KAI3358241.1"/>
    </source>
</evidence>
<keyword evidence="2" id="KW-1185">Reference proteome</keyword>
<proteinExistence type="predicted"/>
<accession>A0ACB8VRK2</accession>
<organism evidence="1 2">
    <name type="scientific">Scortum barcoo</name>
    <name type="common">barcoo grunter</name>
    <dbReference type="NCBI Taxonomy" id="214431"/>
    <lineage>
        <taxon>Eukaryota</taxon>
        <taxon>Metazoa</taxon>
        <taxon>Chordata</taxon>
        <taxon>Craniata</taxon>
        <taxon>Vertebrata</taxon>
        <taxon>Euteleostomi</taxon>
        <taxon>Actinopterygii</taxon>
        <taxon>Neopterygii</taxon>
        <taxon>Teleostei</taxon>
        <taxon>Neoteleostei</taxon>
        <taxon>Acanthomorphata</taxon>
        <taxon>Eupercaria</taxon>
        <taxon>Centrarchiformes</taxon>
        <taxon>Terapontoidei</taxon>
        <taxon>Terapontidae</taxon>
        <taxon>Scortum</taxon>
    </lineage>
</organism>
<dbReference type="EMBL" id="CM041548">
    <property type="protein sequence ID" value="KAI3358241.1"/>
    <property type="molecule type" value="Genomic_DNA"/>
</dbReference>
<protein>
    <submittedName>
        <fullName evidence="1">Uncharacterized protein</fullName>
    </submittedName>
</protein>
<reference evidence="1" key="1">
    <citation type="submission" date="2022-04" db="EMBL/GenBank/DDBJ databases">
        <title>Jade perch genome.</title>
        <authorList>
            <person name="Chao B."/>
        </authorList>
    </citation>
    <scope>NUCLEOTIDE SEQUENCE</scope>
    <source>
        <strain evidence="1">CB-2022</strain>
    </source>
</reference>
<sequence length="215" mass="24426">MLSFMIFCHVWFLHTGLTSCSENSTVIRFSVLEDQQVCLPCGGPDSSDVVWTHRDREVLVTRQGGHETNEDVRRYHLLPDGQLCLLKVDEADGGEFGCNQRPVAELQVLSDVVEKKQKEEKKRPENALLILAVVGLGLMIILLTAVCVLLTSMKCRRRKKYRAAKLYESPSVPEETIHYASLGRHNWRERPCRTQPDQNLHNVIYSSVITRPAAK</sequence>
<evidence type="ECO:0000313" key="2">
    <source>
        <dbReference type="Proteomes" id="UP000831701"/>
    </source>
</evidence>
<comment type="caution">
    <text evidence="1">The sequence shown here is derived from an EMBL/GenBank/DDBJ whole genome shotgun (WGS) entry which is preliminary data.</text>
</comment>
<dbReference type="Proteomes" id="UP000831701">
    <property type="component" value="Chromosome 18"/>
</dbReference>
<name>A0ACB8VRK2_9TELE</name>
<gene>
    <name evidence="1" type="ORF">L3Q82_003235</name>
</gene>